<accession>A0AAD6ZYQ4</accession>
<dbReference type="Pfam" id="PF07859">
    <property type="entry name" value="Abhydrolase_3"/>
    <property type="match status" value="1"/>
</dbReference>
<evidence type="ECO:0000256" key="1">
    <source>
        <dbReference type="ARBA" id="ARBA00022801"/>
    </source>
</evidence>
<dbReference type="InterPro" id="IPR050300">
    <property type="entry name" value="GDXG_lipolytic_enzyme"/>
</dbReference>
<dbReference type="InterPro" id="IPR013094">
    <property type="entry name" value="AB_hydrolase_3"/>
</dbReference>
<dbReference type="InterPro" id="IPR029058">
    <property type="entry name" value="AB_hydrolase_fold"/>
</dbReference>
<comment type="caution">
    <text evidence="3">The sequence shown here is derived from an EMBL/GenBank/DDBJ whole genome shotgun (WGS) entry which is preliminary data.</text>
</comment>
<feature type="domain" description="Alpha/beta hydrolase fold-3" evidence="2">
    <location>
        <begin position="96"/>
        <end position="328"/>
    </location>
</feature>
<dbReference type="EMBL" id="JARIHO010000021">
    <property type="protein sequence ID" value="KAJ7346178.1"/>
    <property type="molecule type" value="Genomic_DNA"/>
</dbReference>
<protein>
    <submittedName>
        <fullName evidence="3">Alpha/Beta hydrolase protein</fullName>
    </submittedName>
</protein>
<evidence type="ECO:0000313" key="3">
    <source>
        <dbReference type="EMBL" id="KAJ7346178.1"/>
    </source>
</evidence>
<proteinExistence type="predicted"/>
<dbReference type="Gene3D" id="3.40.50.1820">
    <property type="entry name" value="alpha/beta hydrolase"/>
    <property type="match status" value="1"/>
</dbReference>
<dbReference type="AlphaFoldDB" id="A0AAD6ZYQ4"/>
<evidence type="ECO:0000259" key="2">
    <source>
        <dbReference type="Pfam" id="PF07859"/>
    </source>
</evidence>
<dbReference type="PANTHER" id="PTHR48081">
    <property type="entry name" value="AB HYDROLASE SUPERFAMILY PROTEIN C4A8.06C"/>
    <property type="match status" value="1"/>
</dbReference>
<dbReference type="GO" id="GO:0016787">
    <property type="term" value="F:hydrolase activity"/>
    <property type="evidence" value="ECO:0007669"/>
    <property type="project" value="UniProtKB-KW"/>
</dbReference>
<sequence length="356" mass="39533">MADRAYLSDPDPEFAELWTKVQGFYPTPGTITVASQRHAMASIVIPRVMATLQPSLPPEFSYRINEDTVPVDGAKIAVRCIQPVPQDGESPRFPLLVWLHGGGWISGNLDFDDFYLRILSVELRVCIVNVDYRLAPEHPFPTGLNDCYAALKWSADNASKLSASPSRGFIIAGASGGAHFAAAVAHRARDDTFFDSRKLTGHILQVPSLVHPQAHPEQYKAELLSLEQCKDAPVVGRTSLEFFFGVFSHSCPLPSLIILNMTDCLQADPFDLQLSPLLLPHENLPPLYIQVAGFDPLRDEGLLYERLLRECGVRTKLDVYPGVPHAFHASFPQLNISKKWEVDIRTGIRWLLAVKA</sequence>
<dbReference type="Proteomes" id="UP001218218">
    <property type="component" value="Unassembled WGS sequence"/>
</dbReference>
<gene>
    <name evidence="3" type="ORF">DFH08DRAFT_924735</name>
</gene>
<dbReference type="SUPFAM" id="SSF53474">
    <property type="entry name" value="alpha/beta-Hydrolases"/>
    <property type="match status" value="1"/>
</dbReference>
<dbReference type="PANTHER" id="PTHR48081:SF8">
    <property type="entry name" value="ALPHA_BETA HYDROLASE FOLD-3 DOMAIN-CONTAINING PROTEIN-RELATED"/>
    <property type="match status" value="1"/>
</dbReference>
<reference evidence="3" key="1">
    <citation type="submission" date="2023-03" db="EMBL/GenBank/DDBJ databases">
        <title>Massive genome expansion in bonnet fungi (Mycena s.s.) driven by repeated elements and novel gene families across ecological guilds.</title>
        <authorList>
            <consortium name="Lawrence Berkeley National Laboratory"/>
            <person name="Harder C.B."/>
            <person name="Miyauchi S."/>
            <person name="Viragh M."/>
            <person name="Kuo A."/>
            <person name="Thoen E."/>
            <person name="Andreopoulos B."/>
            <person name="Lu D."/>
            <person name="Skrede I."/>
            <person name="Drula E."/>
            <person name="Henrissat B."/>
            <person name="Morin E."/>
            <person name="Kohler A."/>
            <person name="Barry K."/>
            <person name="LaButti K."/>
            <person name="Morin E."/>
            <person name="Salamov A."/>
            <person name="Lipzen A."/>
            <person name="Mereny Z."/>
            <person name="Hegedus B."/>
            <person name="Baldrian P."/>
            <person name="Stursova M."/>
            <person name="Weitz H."/>
            <person name="Taylor A."/>
            <person name="Grigoriev I.V."/>
            <person name="Nagy L.G."/>
            <person name="Martin F."/>
            <person name="Kauserud H."/>
        </authorList>
    </citation>
    <scope>NUCLEOTIDE SEQUENCE</scope>
    <source>
        <strain evidence="3">CBHHK002</strain>
    </source>
</reference>
<organism evidence="3 4">
    <name type="scientific">Mycena albidolilacea</name>
    <dbReference type="NCBI Taxonomy" id="1033008"/>
    <lineage>
        <taxon>Eukaryota</taxon>
        <taxon>Fungi</taxon>
        <taxon>Dikarya</taxon>
        <taxon>Basidiomycota</taxon>
        <taxon>Agaricomycotina</taxon>
        <taxon>Agaricomycetes</taxon>
        <taxon>Agaricomycetidae</taxon>
        <taxon>Agaricales</taxon>
        <taxon>Marasmiineae</taxon>
        <taxon>Mycenaceae</taxon>
        <taxon>Mycena</taxon>
    </lineage>
</organism>
<keyword evidence="1 3" id="KW-0378">Hydrolase</keyword>
<name>A0AAD6ZYQ4_9AGAR</name>
<evidence type="ECO:0000313" key="4">
    <source>
        <dbReference type="Proteomes" id="UP001218218"/>
    </source>
</evidence>
<keyword evidence="4" id="KW-1185">Reference proteome</keyword>